<gene>
    <name evidence="1" type="ORF">FCC1311_036522</name>
</gene>
<dbReference type="Proteomes" id="UP000241890">
    <property type="component" value="Unassembled WGS sequence"/>
</dbReference>
<name>A0A2R5GGN9_9STRA</name>
<dbReference type="InParanoid" id="A0A2R5GGN9"/>
<dbReference type="EMBL" id="BEYU01000030">
    <property type="protein sequence ID" value="GBG27431.1"/>
    <property type="molecule type" value="Genomic_DNA"/>
</dbReference>
<keyword evidence="2" id="KW-1185">Reference proteome</keyword>
<accession>A0A2R5GGN9</accession>
<sequence>MMYCSHVDIHVADNYTARFSDLFLFVCTSREQIRNSTMFNVQIVSSPFLFTALAGPKRQVKQVLQSTQAGKSIPSVLQGSSKVARVPFLSRVFRASKYRPSLESLSTPAFFATSSIRQQVTKYPTTNTIITRKGINQLTFC</sequence>
<organism evidence="1 2">
    <name type="scientific">Hondaea fermentalgiana</name>
    <dbReference type="NCBI Taxonomy" id="2315210"/>
    <lineage>
        <taxon>Eukaryota</taxon>
        <taxon>Sar</taxon>
        <taxon>Stramenopiles</taxon>
        <taxon>Bigyra</taxon>
        <taxon>Labyrinthulomycetes</taxon>
        <taxon>Thraustochytrida</taxon>
        <taxon>Thraustochytriidae</taxon>
        <taxon>Hondaea</taxon>
    </lineage>
</organism>
<dbReference type="AlphaFoldDB" id="A0A2R5GGN9"/>
<comment type="caution">
    <text evidence="1">The sequence shown here is derived from an EMBL/GenBank/DDBJ whole genome shotgun (WGS) entry which is preliminary data.</text>
</comment>
<proteinExistence type="predicted"/>
<evidence type="ECO:0000313" key="1">
    <source>
        <dbReference type="EMBL" id="GBG27431.1"/>
    </source>
</evidence>
<protein>
    <submittedName>
        <fullName evidence="1">Uncharacterized protein</fullName>
    </submittedName>
</protein>
<reference evidence="1 2" key="1">
    <citation type="submission" date="2017-12" db="EMBL/GenBank/DDBJ databases">
        <title>Sequencing, de novo assembly and annotation of complete genome of a new Thraustochytrid species, strain FCC1311.</title>
        <authorList>
            <person name="Sedici K."/>
            <person name="Godart F."/>
            <person name="Aiese Cigliano R."/>
            <person name="Sanseverino W."/>
            <person name="Barakat M."/>
            <person name="Ortet P."/>
            <person name="Marechal E."/>
            <person name="Cagnac O."/>
            <person name="Amato A."/>
        </authorList>
    </citation>
    <scope>NUCLEOTIDE SEQUENCE [LARGE SCALE GENOMIC DNA]</scope>
</reference>
<evidence type="ECO:0000313" key="2">
    <source>
        <dbReference type="Proteomes" id="UP000241890"/>
    </source>
</evidence>